<accession>A0A8X6VWL3</accession>
<sequence>MPINPDRIKWAKPNVAEIIDVKEDYSVKFLKNIAHSSKFLFDKEETYEIGNINIVFKLPKPQSVDASERQSAMRASILRGCTVCLETVLSPAFEDDDCTQTILPAAESSDFARHLVLVLPHHTFNHVQMSSTLATDD</sequence>
<keyword evidence="2" id="KW-1185">Reference proteome</keyword>
<dbReference type="AlphaFoldDB" id="A0A8X6VWL3"/>
<comment type="caution">
    <text evidence="1">The sequence shown here is derived from an EMBL/GenBank/DDBJ whole genome shotgun (WGS) entry which is preliminary data.</text>
</comment>
<gene>
    <name evidence="1" type="ORF">TNCV_3537121</name>
</gene>
<dbReference type="Proteomes" id="UP000887159">
    <property type="component" value="Unassembled WGS sequence"/>
</dbReference>
<evidence type="ECO:0000313" key="1">
    <source>
        <dbReference type="EMBL" id="GFY23918.1"/>
    </source>
</evidence>
<dbReference type="EMBL" id="BMAU01021367">
    <property type="protein sequence ID" value="GFY23918.1"/>
    <property type="molecule type" value="Genomic_DNA"/>
</dbReference>
<proteinExistence type="predicted"/>
<organism evidence="1 2">
    <name type="scientific">Trichonephila clavipes</name>
    <name type="common">Golden silk orbweaver</name>
    <name type="synonym">Nephila clavipes</name>
    <dbReference type="NCBI Taxonomy" id="2585209"/>
    <lineage>
        <taxon>Eukaryota</taxon>
        <taxon>Metazoa</taxon>
        <taxon>Ecdysozoa</taxon>
        <taxon>Arthropoda</taxon>
        <taxon>Chelicerata</taxon>
        <taxon>Arachnida</taxon>
        <taxon>Araneae</taxon>
        <taxon>Araneomorphae</taxon>
        <taxon>Entelegynae</taxon>
        <taxon>Araneoidea</taxon>
        <taxon>Nephilidae</taxon>
        <taxon>Trichonephila</taxon>
    </lineage>
</organism>
<name>A0A8X6VWL3_TRICX</name>
<evidence type="ECO:0000313" key="2">
    <source>
        <dbReference type="Proteomes" id="UP000887159"/>
    </source>
</evidence>
<protein>
    <submittedName>
        <fullName evidence="1">Uncharacterized protein</fullName>
    </submittedName>
</protein>
<reference evidence="1" key="1">
    <citation type="submission" date="2020-08" db="EMBL/GenBank/DDBJ databases">
        <title>Multicomponent nature underlies the extraordinary mechanical properties of spider dragline silk.</title>
        <authorList>
            <person name="Kono N."/>
            <person name="Nakamura H."/>
            <person name="Mori M."/>
            <person name="Yoshida Y."/>
            <person name="Ohtoshi R."/>
            <person name="Malay A.D."/>
            <person name="Moran D.A.P."/>
            <person name="Tomita M."/>
            <person name="Numata K."/>
            <person name="Arakawa K."/>
        </authorList>
    </citation>
    <scope>NUCLEOTIDE SEQUENCE</scope>
</reference>